<organism evidence="1 2">
    <name type="scientific">Tessaracoccus bendigoensis DSM 12906</name>
    <dbReference type="NCBI Taxonomy" id="1123357"/>
    <lineage>
        <taxon>Bacteria</taxon>
        <taxon>Bacillati</taxon>
        <taxon>Actinomycetota</taxon>
        <taxon>Actinomycetes</taxon>
        <taxon>Propionibacteriales</taxon>
        <taxon>Propionibacteriaceae</taxon>
        <taxon>Tessaracoccus</taxon>
    </lineage>
</organism>
<accession>A0A1M6GG56</accession>
<dbReference type="STRING" id="1123357.SAMN02745244_01703"/>
<dbReference type="SUPFAM" id="SSF110296">
    <property type="entry name" value="Oligoxyloglucan reducing end-specific cellobiohydrolase"/>
    <property type="match status" value="1"/>
</dbReference>
<reference evidence="1 2" key="1">
    <citation type="submission" date="2016-11" db="EMBL/GenBank/DDBJ databases">
        <authorList>
            <person name="Jaros S."/>
            <person name="Januszkiewicz K."/>
            <person name="Wedrychowicz H."/>
        </authorList>
    </citation>
    <scope>NUCLEOTIDE SEQUENCE [LARGE SCALE GENOMIC DNA]</scope>
    <source>
        <strain evidence="1 2">DSM 12906</strain>
    </source>
</reference>
<gene>
    <name evidence="1" type="ORF">SAMN02745244_01703</name>
</gene>
<name>A0A1M6GG56_9ACTN</name>
<dbReference type="AlphaFoldDB" id="A0A1M6GG56"/>
<proteinExistence type="predicted"/>
<evidence type="ECO:0000313" key="2">
    <source>
        <dbReference type="Proteomes" id="UP000184512"/>
    </source>
</evidence>
<dbReference type="Proteomes" id="UP000184512">
    <property type="component" value="Unassembled WGS sequence"/>
</dbReference>
<sequence length="829" mass="88229">MSLPLPNLDDRDYGRLLADAKLIAARNAPEWTDFTPGDPGVTLLELFAFLTENMIFRLNRLPEKARIAFCNLYGASLLPPASARVTLTFSGSGEQNATVPRGTRVTTAAAGGPEFVTLASVTVSATDTVTVTAQHCVVHDAEVLGTTSGRPFQRFETGYRPLVLPAADAAGLFLGTEVFEGELDDRVPAARLGDGSYRLWHEVARLDAAERDRDAFVVDRTSGTITLGSGAVGGPAPVGRRVAVSYRTGGGASGNVRAGTLTSLVDQVQGVTVVNHEPATGGRDGETVAAALDRIAAGLYDGDRVVTATDYERAAVAAHGGVGRAAVHTTAELWNGGEPGDVSVLLVPSASDAEALSLRVDEILARQLPEVAAEVSGKIALRQPLGITHRVGWVGWKRFHIEASVVLHRAENLDAARQRLAGRLARTLTPFPFEGRPGWDFGEPLRASTIFDVLLSERGVRYVDDVRLVVDEVPGDVSTVIADPHQPGMWFCGSDERVFRSRDAQGWELVARWPGEHVERLAACAGRPGSVLAVSRIGEDDRSRVHASADHGETWYLAAEFEFHVEDIAVGASPLGPVAFLATDKGLYRLALTPGEVPEPVLLAAQEPDRACYAVAVVSEPGSELQVAVAAQELGGVMVSFSGAKPGTYQEVGLKGIDIRLLRVQRSPGRRFLLAGAYATGEEAGAGVQRLELQPYQPSPEGWRPVGSNWVGGSCRDLITVGDRVFAATARSAVTRADTSAADRPWRAAAVDSGLPLQEVGRFRPIQSVAGDQTRVLAGCVGGIWASTDGVTWRHASDDTFTDAVTLPRTWLFAPGEHVLNVGHDDARH</sequence>
<evidence type="ECO:0000313" key="1">
    <source>
        <dbReference type="EMBL" id="SHJ08873.1"/>
    </source>
</evidence>
<dbReference type="OrthoDB" id="9027184at2"/>
<dbReference type="RefSeq" id="WP_073187090.1">
    <property type="nucleotide sequence ID" value="NZ_FQZG01000026.1"/>
</dbReference>
<dbReference type="EMBL" id="FQZG01000026">
    <property type="protein sequence ID" value="SHJ08873.1"/>
    <property type="molecule type" value="Genomic_DNA"/>
</dbReference>
<protein>
    <submittedName>
        <fullName evidence="1">Putative baseplate assembly protein</fullName>
    </submittedName>
</protein>
<keyword evidence="2" id="KW-1185">Reference proteome</keyword>